<dbReference type="GO" id="GO:0004325">
    <property type="term" value="F:ferrochelatase activity"/>
    <property type="evidence" value="ECO:0007669"/>
    <property type="project" value="InterPro"/>
</dbReference>
<name>A0A9P7EUG7_9AGAM</name>
<protein>
    <submittedName>
        <fullName evidence="2">Uncharacterized protein</fullName>
    </submittedName>
</protein>
<gene>
    <name evidence="2" type="ORF">F5147DRAFT_780792</name>
</gene>
<dbReference type="OrthoDB" id="1323at2759"/>
<organism evidence="2 3">
    <name type="scientific">Suillus discolor</name>
    <dbReference type="NCBI Taxonomy" id="1912936"/>
    <lineage>
        <taxon>Eukaryota</taxon>
        <taxon>Fungi</taxon>
        <taxon>Dikarya</taxon>
        <taxon>Basidiomycota</taxon>
        <taxon>Agaricomycotina</taxon>
        <taxon>Agaricomycetes</taxon>
        <taxon>Agaricomycetidae</taxon>
        <taxon>Boletales</taxon>
        <taxon>Suillineae</taxon>
        <taxon>Suillaceae</taxon>
        <taxon>Suillus</taxon>
    </lineage>
</organism>
<comment type="similarity">
    <text evidence="1">Belongs to the ferrochelatase family.</text>
</comment>
<dbReference type="Gene3D" id="3.40.50.1400">
    <property type="match status" value="2"/>
</dbReference>
<sequence>MLLMHDFKLENYSHIGHGSIRHSSPAAIVMLNMGGPSMVPETYDFLGLSMDGDLIPLPFQRITPLIAKWRIPQVEKQYTDIGGGSPILQVYRDTRSWYEEAILVPIIFMSDHIETLYKLDLEYMKEGNDLGIELDQAESLNGSPYEED</sequence>
<dbReference type="AlphaFoldDB" id="A0A9P7EUG7"/>
<proteinExistence type="inferred from homology"/>
<dbReference type="PANTHER" id="PTHR11108">
    <property type="entry name" value="FERROCHELATASE"/>
    <property type="match status" value="1"/>
</dbReference>
<dbReference type="GO" id="GO:0005739">
    <property type="term" value="C:mitochondrion"/>
    <property type="evidence" value="ECO:0007669"/>
    <property type="project" value="TreeGrafter"/>
</dbReference>
<dbReference type="Proteomes" id="UP000823399">
    <property type="component" value="Unassembled WGS sequence"/>
</dbReference>
<evidence type="ECO:0000313" key="2">
    <source>
        <dbReference type="EMBL" id="KAG2088916.1"/>
    </source>
</evidence>
<dbReference type="SUPFAM" id="SSF53800">
    <property type="entry name" value="Chelatase"/>
    <property type="match status" value="2"/>
</dbReference>
<reference evidence="2" key="1">
    <citation type="journal article" date="2020" name="New Phytol.">
        <title>Comparative genomics reveals dynamic genome evolution in host specialist ectomycorrhizal fungi.</title>
        <authorList>
            <person name="Lofgren L.A."/>
            <person name="Nguyen N.H."/>
            <person name="Vilgalys R."/>
            <person name="Ruytinx J."/>
            <person name="Liao H.L."/>
            <person name="Branco S."/>
            <person name="Kuo A."/>
            <person name="LaButti K."/>
            <person name="Lipzen A."/>
            <person name="Andreopoulos W."/>
            <person name="Pangilinan J."/>
            <person name="Riley R."/>
            <person name="Hundley H."/>
            <person name="Na H."/>
            <person name="Barry K."/>
            <person name="Grigoriev I.V."/>
            <person name="Stajich J.E."/>
            <person name="Kennedy P.G."/>
        </authorList>
    </citation>
    <scope>NUCLEOTIDE SEQUENCE</scope>
    <source>
        <strain evidence="2">FC423</strain>
    </source>
</reference>
<dbReference type="RefSeq" id="XP_041285709.1">
    <property type="nucleotide sequence ID" value="XM_041442510.1"/>
</dbReference>
<evidence type="ECO:0000256" key="1">
    <source>
        <dbReference type="RuleBase" id="RU004185"/>
    </source>
</evidence>
<dbReference type="Pfam" id="PF00762">
    <property type="entry name" value="Ferrochelatase"/>
    <property type="match status" value="2"/>
</dbReference>
<accession>A0A9P7EUG7</accession>
<dbReference type="EMBL" id="JABBWM010000116">
    <property type="protein sequence ID" value="KAG2088916.1"/>
    <property type="molecule type" value="Genomic_DNA"/>
</dbReference>
<evidence type="ECO:0000313" key="3">
    <source>
        <dbReference type="Proteomes" id="UP000823399"/>
    </source>
</evidence>
<dbReference type="PANTHER" id="PTHR11108:SF1">
    <property type="entry name" value="FERROCHELATASE, MITOCHONDRIAL"/>
    <property type="match status" value="1"/>
</dbReference>
<comment type="caution">
    <text evidence="2">The sequence shown here is derived from an EMBL/GenBank/DDBJ whole genome shotgun (WGS) entry which is preliminary data.</text>
</comment>
<dbReference type="GO" id="GO:0006783">
    <property type="term" value="P:heme biosynthetic process"/>
    <property type="evidence" value="ECO:0007669"/>
    <property type="project" value="InterPro"/>
</dbReference>
<dbReference type="InterPro" id="IPR001015">
    <property type="entry name" value="Ferrochelatase"/>
</dbReference>
<dbReference type="GeneID" id="64704769"/>
<keyword evidence="3" id="KW-1185">Reference proteome</keyword>